<proteinExistence type="predicted"/>
<accession>F4WAL1</accession>
<sequence length="295" mass="33386">MSWRHFRLCGGYFRGVSNNVSRDLRGCLSVSAKIDLTPHSLHHSAYGIGGASPSSCHDDDHDDDDDGKDDDDRCDEAENAGTQHNVDIFVVQYYLKVSAKNQSKKLMIVLQLNEAASLLIEQLNVARINLSATGKACCDEKTNANADWRRSNYGQYVYSGSYSKLRMHHECIPAAISKHFEIFAMDFSLNTEKIYFLNLDKYTVNTYFENERSGRTMYFLNHREKTTELRKMAGTGSPTNLLILDIRTKVSQEQAAMRAGKKGGRGQPRRRPWKATRNNIAMNTRVSAITRNCDL</sequence>
<gene>
    <name evidence="2" type="ORF">G5I_02549</name>
</gene>
<feature type="region of interest" description="Disordered" evidence="1">
    <location>
        <begin position="52"/>
        <end position="77"/>
    </location>
</feature>
<reference evidence="2" key="1">
    <citation type="submission" date="2011-02" db="EMBL/GenBank/DDBJ databases">
        <title>The genome of the leaf-cutting ant Acromyrmex echinatior suggests key adaptations to social evolution and fungus farming.</title>
        <authorList>
            <person name="Nygaard S."/>
            <person name="Zhang G."/>
        </authorList>
    </citation>
    <scope>NUCLEOTIDE SEQUENCE</scope>
</reference>
<dbReference type="Proteomes" id="UP000007755">
    <property type="component" value="Unassembled WGS sequence"/>
</dbReference>
<dbReference type="AlphaFoldDB" id="F4WAL1"/>
<dbReference type="EMBL" id="GL888050">
    <property type="protein sequence ID" value="EGI68769.1"/>
    <property type="molecule type" value="Genomic_DNA"/>
</dbReference>
<evidence type="ECO:0000313" key="2">
    <source>
        <dbReference type="EMBL" id="EGI68769.1"/>
    </source>
</evidence>
<name>F4WAL1_ACREC</name>
<organism evidence="3">
    <name type="scientific">Acromyrmex echinatior</name>
    <name type="common">Panamanian leafcutter ant</name>
    <name type="synonym">Acromyrmex octospinosus echinatior</name>
    <dbReference type="NCBI Taxonomy" id="103372"/>
    <lineage>
        <taxon>Eukaryota</taxon>
        <taxon>Metazoa</taxon>
        <taxon>Ecdysozoa</taxon>
        <taxon>Arthropoda</taxon>
        <taxon>Hexapoda</taxon>
        <taxon>Insecta</taxon>
        <taxon>Pterygota</taxon>
        <taxon>Neoptera</taxon>
        <taxon>Endopterygota</taxon>
        <taxon>Hymenoptera</taxon>
        <taxon>Apocrita</taxon>
        <taxon>Aculeata</taxon>
        <taxon>Formicoidea</taxon>
        <taxon>Formicidae</taxon>
        <taxon>Myrmicinae</taxon>
        <taxon>Acromyrmex</taxon>
    </lineage>
</organism>
<protein>
    <submittedName>
        <fullName evidence="2">Uncharacterized protein</fullName>
    </submittedName>
</protein>
<feature type="compositionally biased region" description="Acidic residues" evidence="1">
    <location>
        <begin position="60"/>
        <end position="77"/>
    </location>
</feature>
<evidence type="ECO:0000313" key="3">
    <source>
        <dbReference type="Proteomes" id="UP000007755"/>
    </source>
</evidence>
<keyword evidence="3" id="KW-1185">Reference proteome</keyword>
<evidence type="ECO:0000256" key="1">
    <source>
        <dbReference type="SAM" id="MobiDB-lite"/>
    </source>
</evidence>
<dbReference type="InParanoid" id="F4WAL1"/>
<feature type="compositionally biased region" description="Basic residues" evidence="1">
    <location>
        <begin position="259"/>
        <end position="274"/>
    </location>
</feature>
<feature type="region of interest" description="Disordered" evidence="1">
    <location>
        <begin position="256"/>
        <end position="277"/>
    </location>
</feature>